<evidence type="ECO:0000256" key="1">
    <source>
        <dbReference type="ARBA" id="ARBA00022516"/>
    </source>
</evidence>
<evidence type="ECO:0000256" key="3">
    <source>
        <dbReference type="ARBA" id="ARBA00022827"/>
    </source>
</evidence>
<protein>
    <submittedName>
        <fullName evidence="10">NAD(P)/FAD-dependent oxidoreductase</fullName>
    </submittedName>
</protein>
<evidence type="ECO:0000256" key="6">
    <source>
        <dbReference type="ARBA" id="ARBA00023209"/>
    </source>
</evidence>
<dbReference type="AlphaFoldDB" id="A0A7C8DI90"/>
<dbReference type="Pfam" id="PF22578">
    <property type="entry name" value="GGR_cat"/>
    <property type="match status" value="1"/>
</dbReference>
<keyword evidence="1" id="KW-0444">Lipid biosynthesis</keyword>
<dbReference type="PANTHER" id="PTHR42685">
    <property type="entry name" value="GERANYLGERANYL DIPHOSPHATE REDUCTASE"/>
    <property type="match status" value="1"/>
</dbReference>
<evidence type="ECO:0000256" key="5">
    <source>
        <dbReference type="ARBA" id="ARBA00023098"/>
    </source>
</evidence>
<name>A0A7C8DI90_9ARCH</name>
<evidence type="ECO:0000313" key="11">
    <source>
        <dbReference type="Proteomes" id="UP000589516"/>
    </source>
</evidence>
<dbReference type="GO" id="GO:0016491">
    <property type="term" value="F:oxidoreductase activity"/>
    <property type="evidence" value="ECO:0007669"/>
    <property type="project" value="UniProtKB-KW"/>
</dbReference>
<evidence type="ECO:0000259" key="9">
    <source>
        <dbReference type="Pfam" id="PF22578"/>
    </source>
</evidence>
<organism evidence="10 11">
    <name type="scientific">Marine Group III euryarchaeote</name>
    <dbReference type="NCBI Taxonomy" id="2173149"/>
    <lineage>
        <taxon>Archaea</taxon>
        <taxon>Methanobacteriati</taxon>
        <taxon>Thermoplasmatota</taxon>
        <taxon>Thermoplasmata</taxon>
        <taxon>Candidatus Thermoprofundales</taxon>
    </lineage>
</organism>
<reference evidence="11" key="1">
    <citation type="journal article" date="2019" name="bioRxiv">
        <title>Genome diversification in globally distributed novel marine Proteobacteria is linked to environmental adaptation.</title>
        <authorList>
            <person name="Zhou Z."/>
            <person name="Tran P.Q."/>
            <person name="Kieft K."/>
            <person name="Anantharaman K."/>
        </authorList>
    </citation>
    <scope>NUCLEOTIDE SEQUENCE [LARGE SCALE GENOMIC DNA]</scope>
</reference>
<keyword evidence="2" id="KW-0285">Flavoprotein</keyword>
<keyword evidence="5" id="KW-0443">Lipid metabolism</keyword>
<dbReference type="InterPro" id="IPR023753">
    <property type="entry name" value="FAD/NAD-binding_dom"/>
</dbReference>
<sequence>MAGWRQPMHDVAVVGQGPAGGMTALRLAEAGHSVITFERKQRVGDPIHCGEGIGRIALEHTNYPIGDWAIRKVKGNRIRMPNGKSVGLMSPGYSIHRWGLDRAISDDAVKAGAERHEGVRVTKVGRENGHWTLASKDGPVAQAQQLVIAEGRVPVLVPQVGLKGNDKLRLLPGLQYKFRTSDVDFPDTDFFDFYINPRYANGYVWVFPRDDVFNVGIVATNGAKAGLEQFCRDEMQVDPDQRIPNDLGDLQNGGLIPRDGPIPQFATRGAYVVGDSAGLTNPITKGGVHVGMLSGEYAAIAIRNALGSGELVPPSHAVNTHELRGLHWERVGRALHPQLAPHQWYDRILKRQPWTQQQFVDESKLIYALDERILNLIGEIYDGRNYSDLPWLKMLGILIRNPDLAPMARKLLKIKASLKITEKYGW</sequence>
<dbReference type="InterPro" id="IPR050407">
    <property type="entry name" value="Geranylgeranyl_reductase"/>
</dbReference>
<evidence type="ECO:0000259" key="8">
    <source>
        <dbReference type="Pfam" id="PF07992"/>
    </source>
</evidence>
<dbReference type="InterPro" id="IPR036188">
    <property type="entry name" value="FAD/NAD-bd_sf"/>
</dbReference>
<feature type="domain" description="FAD/NAD(P)-binding" evidence="8">
    <location>
        <begin position="9"/>
        <end position="162"/>
    </location>
</feature>
<dbReference type="PANTHER" id="PTHR42685:SF18">
    <property type="entry name" value="DIGERANYLGERANYLGLYCEROPHOSPHOLIPID REDUCTASE"/>
    <property type="match status" value="1"/>
</dbReference>
<dbReference type="Proteomes" id="UP000589516">
    <property type="component" value="Unassembled WGS sequence"/>
</dbReference>
<evidence type="ECO:0000256" key="7">
    <source>
        <dbReference type="ARBA" id="ARBA00023264"/>
    </source>
</evidence>
<dbReference type="PRINTS" id="PR00368">
    <property type="entry name" value="FADPNR"/>
</dbReference>
<keyword evidence="6" id="KW-0594">Phospholipid biosynthesis</keyword>
<evidence type="ECO:0000313" key="10">
    <source>
        <dbReference type="EMBL" id="HIG63386.1"/>
    </source>
</evidence>
<keyword evidence="4" id="KW-0560">Oxidoreductase</keyword>
<accession>A0A7C8DI90</accession>
<comment type="caution">
    <text evidence="10">The sequence shown here is derived from an EMBL/GenBank/DDBJ whole genome shotgun (WGS) entry which is preliminary data.</text>
</comment>
<keyword evidence="3" id="KW-0274">FAD</keyword>
<dbReference type="InterPro" id="IPR054715">
    <property type="entry name" value="GGR_cat"/>
</dbReference>
<dbReference type="Gene3D" id="3.50.50.60">
    <property type="entry name" value="FAD/NAD(P)-binding domain"/>
    <property type="match status" value="1"/>
</dbReference>
<proteinExistence type="predicted"/>
<dbReference type="EMBL" id="DUAV01000022">
    <property type="protein sequence ID" value="HIG63386.1"/>
    <property type="molecule type" value="Genomic_DNA"/>
</dbReference>
<evidence type="ECO:0000256" key="4">
    <source>
        <dbReference type="ARBA" id="ARBA00023002"/>
    </source>
</evidence>
<keyword evidence="7" id="KW-1208">Phospholipid metabolism</keyword>
<evidence type="ECO:0000256" key="2">
    <source>
        <dbReference type="ARBA" id="ARBA00022630"/>
    </source>
</evidence>
<feature type="domain" description="Digeranylgeranylglycerophospholipid reductase catalytic" evidence="9">
    <location>
        <begin position="176"/>
        <end position="220"/>
    </location>
</feature>
<dbReference type="GO" id="GO:0008654">
    <property type="term" value="P:phospholipid biosynthetic process"/>
    <property type="evidence" value="ECO:0007669"/>
    <property type="project" value="UniProtKB-KW"/>
</dbReference>
<dbReference type="SUPFAM" id="SSF51905">
    <property type="entry name" value="FAD/NAD(P)-binding domain"/>
    <property type="match status" value="1"/>
</dbReference>
<dbReference type="Pfam" id="PF07992">
    <property type="entry name" value="Pyr_redox_2"/>
    <property type="match status" value="1"/>
</dbReference>
<gene>
    <name evidence="10" type="ORF">EYQ16_02565</name>
</gene>